<evidence type="ECO:0000256" key="6">
    <source>
        <dbReference type="ARBA" id="ARBA00022679"/>
    </source>
</evidence>
<name>A0A4R7I3Z7_9ACTN</name>
<dbReference type="Proteomes" id="UP000294558">
    <property type="component" value="Unassembled WGS sequence"/>
</dbReference>
<keyword evidence="5" id="KW-0597">Phosphoprotein</keyword>
<keyword evidence="10" id="KW-0067">ATP-binding</keyword>
<sequence>MSRGRSLRARLTRRLVGLGLVSVILLAAVNLVVVYGLLERGATDQLDTLRNLRADTVEQTIDSALNRVAVMGTDPGVGFALADLSEGYAALDGTEVDDAQLDEVVATYAEVTDRYDAVDAVRPPTDELVPTDDAGRYVQYQYLARNGAEPRSDLDDAGDGSAYSAAHAEHHPFLRDLATSIGAQDILLVDLQTADVVYSVSKRIDLGTDVVDGPYADGGLGDVVDKLTGTAVDSAAIADTNFYLPDASEPVVHIATSVRSNAEVLGVVVVVLHTDRLTEIVTSGQQWDLLGLGDTGDAYLVGADRTIRTVPRPWFEDPDAYLDRFLDIGGDERAAELMAFTGSPVLLQPVDNAAIDAALEGESFSGSTTNFLDRATLTSASPVDVADLGWIVVTEQEVSETRDELMRFVVAILIVLAVLLTSLAVIGMLLARVLARPVRPLVEAAGRIADGDYQTGVPDLGRNELGDVGRQLELVAARLREQEASIEAEEERINEMLASVLPPSLVDRVRSGERELAEVVDTATVVSIAIRGIPAPSGADQDAVVELTTRLADEAAALARHHGVERAQAALEHQTYVTGRGTPSVDAARAIAFARDAAAQLPHVGTDLGIGISIGVGLSAGLVATGVLGSNQVTFGVWGTPVGSAIELSDRAEPGEIRLDNTVFDELDDDITTPVDDADAEWILTDGDGPTGGR</sequence>
<dbReference type="SMART" id="SM00044">
    <property type="entry name" value="CYCc"/>
    <property type="match status" value="1"/>
</dbReference>
<evidence type="ECO:0000256" key="3">
    <source>
        <dbReference type="ARBA" id="ARBA00012438"/>
    </source>
</evidence>
<evidence type="ECO:0000256" key="12">
    <source>
        <dbReference type="ARBA" id="ARBA00023012"/>
    </source>
</evidence>
<dbReference type="PROSITE" id="PS50125">
    <property type="entry name" value="GUANYLATE_CYCLASE_2"/>
    <property type="match status" value="1"/>
</dbReference>
<keyword evidence="9" id="KW-0418">Kinase</keyword>
<dbReference type="InterPro" id="IPR029787">
    <property type="entry name" value="Nucleotide_cyclase"/>
</dbReference>
<dbReference type="RefSeq" id="WP_133870228.1">
    <property type="nucleotide sequence ID" value="NZ_SOAU01000001.1"/>
</dbReference>
<feature type="coiled-coil region" evidence="14">
    <location>
        <begin position="472"/>
        <end position="499"/>
    </location>
</feature>
<feature type="domain" description="HAMP" evidence="17">
    <location>
        <begin position="432"/>
        <end position="484"/>
    </location>
</feature>
<keyword evidence="13 15" id="KW-0472">Membrane</keyword>
<evidence type="ECO:0000259" key="16">
    <source>
        <dbReference type="PROSITE" id="PS50125"/>
    </source>
</evidence>
<dbReference type="InterPro" id="IPR003660">
    <property type="entry name" value="HAMP_dom"/>
</dbReference>
<gene>
    <name evidence="18" type="ORF">BDK89_3594</name>
</gene>
<dbReference type="SUPFAM" id="SSF55073">
    <property type="entry name" value="Nucleotide cyclase"/>
    <property type="match status" value="1"/>
</dbReference>
<comment type="catalytic activity">
    <reaction evidence="1">
        <text>ATP + protein L-histidine = ADP + protein N-phospho-L-histidine.</text>
        <dbReference type="EC" id="2.7.13.3"/>
    </reaction>
</comment>
<evidence type="ECO:0000256" key="7">
    <source>
        <dbReference type="ARBA" id="ARBA00022692"/>
    </source>
</evidence>
<keyword evidence="14" id="KW-0175">Coiled coil</keyword>
<dbReference type="Pfam" id="PF00211">
    <property type="entry name" value="Guanylate_cyc"/>
    <property type="match status" value="1"/>
</dbReference>
<evidence type="ECO:0000256" key="13">
    <source>
        <dbReference type="ARBA" id="ARBA00023136"/>
    </source>
</evidence>
<dbReference type="SMART" id="SM00304">
    <property type="entry name" value="HAMP"/>
    <property type="match status" value="1"/>
</dbReference>
<keyword evidence="7 15" id="KW-0812">Transmembrane</keyword>
<dbReference type="GO" id="GO:0004673">
    <property type="term" value="F:protein histidine kinase activity"/>
    <property type="evidence" value="ECO:0007669"/>
    <property type="project" value="UniProtKB-EC"/>
</dbReference>
<dbReference type="EMBL" id="SOAU01000001">
    <property type="protein sequence ID" value="TDT17980.1"/>
    <property type="molecule type" value="Genomic_DNA"/>
</dbReference>
<dbReference type="Gene3D" id="3.30.70.1230">
    <property type="entry name" value="Nucleotide cyclase"/>
    <property type="match status" value="1"/>
</dbReference>
<comment type="subcellular location">
    <subcellularLocation>
        <location evidence="2">Cell membrane</location>
        <topology evidence="2">Multi-pass membrane protein</topology>
    </subcellularLocation>
</comment>
<dbReference type="GO" id="GO:0005524">
    <property type="term" value="F:ATP binding"/>
    <property type="evidence" value="ECO:0007669"/>
    <property type="project" value="UniProtKB-KW"/>
</dbReference>
<evidence type="ECO:0000256" key="5">
    <source>
        <dbReference type="ARBA" id="ARBA00022553"/>
    </source>
</evidence>
<reference evidence="18 19" key="1">
    <citation type="submission" date="2019-03" db="EMBL/GenBank/DDBJ databases">
        <title>Sequencing the genomes of 1000 actinobacteria strains.</title>
        <authorList>
            <person name="Klenk H.-P."/>
        </authorList>
    </citation>
    <scope>NUCLEOTIDE SEQUENCE [LARGE SCALE GENOMIC DNA]</scope>
    <source>
        <strain evidence="18 19">DSM 18936</strain>
    </source>
</reference>
<dbReference type="Gene3D" id="1.10.8.500">
    <property type="entry name" value="HAMP domain in histidine kinase"/>
    <property type="match status" value="1"/>
</dbReference>
<dbReference type="PANTHER" id="PTHR45528">
    <property type="entry name" value="SENSOR HISTIDINE KINASE CPXA"/>
    <property type="match status" value="1"/>
</dbReference>
<evidence type="ECO:0000313" key="19">
    <source>
        <dbReference type="Proteomes" id="UP000294558"/>
    </source>
</evidence>
<feature type="domain" description="Guanylate cyclase" evidence="16">
    <location>
        <begin position="611"/>
        <end position="649"/>
    </location>
</feature>
<dbReference type="InterPro" id="IPR001054">
    <property type="entry name" value="A/G_cyclase"/>
</dbReference>
<dbReference type="InterPro" id="IPR050398">
    <property type="entry name" value="HssS/ArlS-like"/>
</dbReference>
<dbReference type="AlphaFoldDB" id="A0A4R7I3Z7"/>
<evidence type="ECO:0000256" key="2">
    <source>
        <dbReference type="ARBA" id="ARBA00004651"/>
    </source>
</evidence>
<dbReference type="GO" id="GO:0004016">
    <property type="term" value="F:adenylate cyclase activity"/>
    <property type="evidence" value="ECO:0007669"/>
    <property type="project" value="UniProtKB-ARBA"/>
</dbReference>
<dbReference type="OrthoDB" id="9806704at2"/>
<feature type="transmembrane region" description="Helical" evidence="15">
    <location>
        <begin position="408"/>
        <end position="431"/>
    </location>
</feature>
<comment type="caution">
    <text evidence="18">The sequence shown here is derived from an EMBL/GenBank/DDBJ whole genome shotgun (WGS) entry which is preliminary data.</text>
</comment>
<dbReference type="GO" id="GO:0009190">
    <property type="term" value="P:cyclic nucleotide biosynthetic process"/>
    <property type="evidence" value="ECO:0007669"/>
    <property type="project" value="InterPro"/>
</dbReference>
<evidence type="ECO:0000256" key="10">
    <source>
        <dbReference type="ARBA" id="ARBA00022840"/>
    </source>
</evidence>
<evidence type="ECO:0000256" key="8">
    <source>
        <dbReference type="ARBA" id="ARBA00022741"/>
    </source>
</evidence>
<dbReference type="PANTHER" id="PTHR45528:SF1">
    <property type="entry name" value="SENSOR HISTIDINE KINASE CPXA"/>
    <property type="match status" value="1"/>
</dbReference>
<dbReference type="GO" id="GO:0000160">
    <property type="term" value="P:phosphorelay signal transduction system"/>
    <property type="evidence" value="ECO:0007669"/>
    <property type="project" value="UniProtKB-KW"/>
</dbReference>
<dbReference type="Gene3D" id="3.30.450.20">
    <property type="entry name" value="PAS domain"/>
    <property type="match status" value="1"/>
</dbReference>
<organism evidence="18 19">
    <name type="scientific">Ilumatobacter fluminis</name>
    <dbReference type="NCBI Taxonomy" id="467091"/>
    <lineage>
        <taxon>Bacteria</taxon>
        <taxon>Bacillati</taxon>
        <taxon>Actinomycetota</taxon>
        <taxon>Acidimicrobiia</taxon>
        <taxon>Acidimicrobiales</taxon>
        <taxon>Ilumatobacteraceae</taxon>
        <taxon>Ilumatobacter</taxon>
    </lineage>
</organism>
<evidence type="ECO:0000256" key="1">
    <source>
        <dbReference type="ARBA" id="ARBA00000085"/>
    </source>
</evidence>
<evidence type="ECO:0000256" key="4">
    <source>
        <dbReference type="ARBA" id="ARBA00022475"/>
    </source>
</evidence>
<dbReference type="PROSITE" id="PS50885">
    <property type="entry name" value="HAMP"/>
    <property type="match status" value="1"/>
</dbReference>
<keyword evidence="8" id="KW-0547">Nucleotide-binding</keyword>
<protein>
    <recommendedName>
        <fullName evidence="3">histidine kinase</fullName>
        <ecNumber evidence="3">2.7.13.3</ecNumber>
    </recommendedName>
</protein>
<dbReference type="SUPFAM" id="SSF158472">
    <property type="entry name" value="HAMP domain-like"/>
    <property type="match status" value="1"/>
</dbReference>
<dbReference type="GO" id="GO:0005886">
    <property type="term" value="C:plasma membrane"/>
    <property type="evidence" value="ECO:0007669"/>
    <property type="project" value="UniProtKB-SubCell"/>
</dbReference>
<keyword evidence="4" id="KW-1003">Cell membrane</keyword>
<dbReference type="Pfam" id="PF00672">
    <property type="entry name" value="HAMP"/>
    <property type="match status" value="1"/>
</dbReference>
<evidence type="ECO:0000256" key="11">
    <source>
        <dbReference type="ARBA" id="ARBA00022989"/>
    </source>
</evidence>
<evidence type="ECO:0000259" key="17">
    <source>
        <dbReference type="PROSITE" id="PS50885"/>
    </source>
</evidence>
<feature type="transmembrane region" description="Helical" evidence="15">
    <location>
        <begin position="15"/>
        <end position="38"/>
    </location>
</feature>
<dbReference type="CDD" id="cd06225">
    <property type="entry name" value="HAMP"/>
    <property type="match status" value="1"/>
</dbReference>
<evidence type="ECO:0000313" key="18">
    <source>
        <dbReference type="EMBL" id="TDT17980.1"/>
    </source>
</evidence>
<keyword evidence="11 15" id="KW-1133">Transmembrane helix</keyword>
<evidence type="ECO:0000256" key="15">
    <source>
        <dbReference type="SAM" id="Phobius"/>
    </source>
</evidence>
<proteinExistence type="predicted"/>
<keyword evidence="19" id="KW-1185">Reference proteome</keyword>
<evidence type="ECO:0000256" key="14">
    <source>
        <dbReference type="SAM" id="Coils"/>
    </source>
</evidence>
<accession>A0A4R7I3Z7</accession>
<keyword evidence="6" id="KW-0808">Transferase</keyword>
<evidence type="ECO:0000256" key="9">
    <source>
        <dbReference type="ARBA" id="ARBA00022777"/>
    </source>
</evidence>
<keyword evidence="12" id="KW-0902">Two-component regulatory system</keyword>
<dbReference type="EC" id="2.7.13.3" evidence="3"/>